<protein>
    <submittedName>
        <fullName evidence="1">Uncharacterized protein</fullName>
    </submittedName>
</protein>
<feature type="non-terminal residue" evidence="1">
    <location>
        <position position="63"/>
    </location>
</feature>
<keyword evidence="2" id="KW-1185">Reference proteome</keyword>
<organism evidence="1 2">
    <name type="scientific">Batillaria attramentaria</name>
    <dbReference type="NCBI Taxonomy" id="370345"/>
    <lineage>
        <taxon>Eukaryota</taxon>
        <taxon>Metazoa</taxon>
        <taxon>Spiralia</taxon>
        <taxon>Lophotrochozoa</taxon>
        <taxon>Mollusca</taxon>
        <taxon>Gastropoda</taxon>
        <taxon>Caenogastropoda</taxon>
        <taxon>Sorbeoconcha</taxon>
        <taxon>Cerithioidea</taxon>
        <taxon>Batillariidae</taxon>
        <taxon>Batillaria</taxon>
    </lineage>
</organism>
<comment type="caution">
    <text evidence="1">The sequence shown here is derived from an EMBL/GenBank/DDBJ whole genome shotgun (WGS) entry which is preliminary data.</text>
</comment>
<dbReference type="Proteomes" id="UP001519460">
    <property type="component" value="Unassembled WGS sequence"/>
</dbReference>
<dbReference type="EMBL" id="JACVVK020000113">
    <property type="protein sequence ID" value="KAK7491573.1"/>
    <property type="molecule type" value="Genomic_DNA"/>
</dbReference>
<reference evidence="1 2" key="1">
    <citation type="journal article" date="2023" name="Sci. Data">
        <title>Genome assembly of the Korean intertidal mud-creeper Batillaria attramentaria.</title>
        <authorList>
            <person name="Patra A.K."/>
            <person name="Ho P.T."/>
            <person name="Jun S."/>
            <person name="Lee S.J."/>
            <person name="Kim Y."/>
            <person name="Won Y.J."/>
        </authorList>
    </citation>
    <scope>NUCLEOTIDE SEQUENCE [LARGE SCALE GENOMIC DNA]</scope>
    <source>
        <strain evidence="1">Wonlab-2016</strain>
    </source>
</reference>
<accession>A0ABD0KW87</accession>
<gene>
    <name evidence="1" type="ORF">BaRGS_00017212</name>
</gene>
<feature type="non-terminal residue" evidence="1">
    <location>
        <position position="1"/>
    </location>
</feature>
<sequence>NDNFYPARETISMLFSQPTTAVIVKATFPMEVCPFMEKGICSLQPIGRSVLLVKIHMDVYWCV</sequence>
<name>A0ABD0KW87_9CAEN</name>
<evidence type="ECO:0000313" key="1">
    <source>
        <dbReference type="EMBL" id="KAK7491573.1"/>
    </source>
</evidence>
<dbReference type="AlphaFoldDB" id="A0ABD0KW87"/>
<evidence type="ECO:0000313" key="2">
    <source>
        <dbReference type="Proteomes" id="UP001519460"/>
    </source>
</evidence>
<proteinExistence type="predicted"/>